<dbReference type="Proteomes" id="UP000700596">
    <property type="component" value="Unassembled WGS sequence"/>
</dbReference>
<dbReference type="PANTHER" id="PTHR24148">
    <property type="entry name" value="ANKYRIN REPEAT DOMAIN-CONTAINING PROTEIN 39 HOMOLOG-RELATED"/>
    <property type="match status" value="1"/>
</dbReference>
<keyword evidence="4" id="KW-1185">Reference proteome</keyword>
<dbReference type="InterPro" id="IPR010730">
    <property type="entry name" value="HET"/>
</dbReference>
<accession>A0A9P9DD39</accession>
<evidence type="ECO:0000256" key="1">
    <source>
        <dbReference type="SAM" id="MobiDB-lite"/>
    </source>
</evidence>
<dbReference type="PANTHER" id="PTHR24148:SF64">
    <property type="entry name" value="HETEROKARYON INCOMPATIBILITY DOMAIN-CONTAINING PROTEIN"/>
    <property type="match status" value="1"/>
</dbReference>
<feature type="region of interest" description="Disordered" evidence="1">
    <location>
        <begin position="590"/>
        <end position="613"/>
    </location>
</feature>
<evidence type="ECO:0000259" key="2">
    <source>
        <dbReference type="Pfam" id="PF06985"/>
    </source>
</evidence>
<feature type="domain" description="Heterokaryon incompatibility" evidence="2">
    <location>
        <begin position="53"/>
        <end position="213"/>
    </location>
</feature>
<dbReference type="Pfam" id="PF26639">
    <property type="entry name" value="Het-6_barrel"/>
    <property type="match status" value="1"/>
</dbReference>
<proteinExistence type="predicted"/>
<evidence type="ECO:0000313" key="3">
    <source>
        <dbReference type="EMBL" id="KAH7116812.1"/>
    </source>
</evidence>
<protein>
    <submittedName>
        <fullName evidence="3">Heterokaryon incompatibility protein-domain-containing protein</fullName>
    </submittedName>
</protein>
<dbReference type="OrthoDB" id="2504919at2759"/>
<dbReference type="InterPro" id="IPR052895">
    <property type="entry name" value="HetReg/Transcr_Mod"/>
</dbReference>
<comment type="caution">
    <text evidence="3">The sequence shown here is derived from an EMBL/GenBank/DDBJ whole genome shotgun (WGS) entry which is preliminary data.</text>
</comment>
<evidence type="ECO:0000313" key="4">
    <source>
        <dbReference type="Proteomes" id="UP000700596"/>
    </source>
</evidence>
<dbReference type="Pfam" id="PF06985">
    <property type="entry name" value="HET"/>
    <property type="match status" value="1"/>
</dbReference>
<gene>
    <name evidence="3" type="ORF">B0J11DRAFT_592825</name>
</gene>
<name>A0A9P9DD39_9PLEO</name>
<organism evidence="3 4">
    <name type="scientific">Dendryphion nanum</name>
    <dbReference type="NCBI Taxonomy" id="256645"/>
    <lineage>
        <taxon>Eukaryota</taxon>
        <taxon>Fungi</taxon>
        <taxon>Dikarya</taxon>
        <taxon>Ascomycota</taxon>
        <taxon>Pezizomycotina</taxon>
        <taxon>Dothideomycetes</taxon>
        <taxon>Pleosporomycetidae</taxon>
        <taxon>Pleosporales</taxon>
        <taxon>Torulaceae</taxon>
        <taxon>Dendryphion</taxon>
    </lineage>
</organism>
<dbReference type="AlphaFoldDB" id="A0A9P9DD39"/>
<reference evidence="3" key="1">
    <citation type="journal article" date="2021" name="Nat. Commun.">
        <title>Genetic determinants of endophytism in the Arabidopsis root mycobiome.</title>
        <authorList>
            <person name="Mesny F."/>
            <person name="Miyauchi S."/>
            <person name="Thiergart T."/>
            <person name="Pickel B."/>
            <person name="Atanasova L."/>
            <person name="Karlsson M."/>
            <person name="Huettel B."/>
            <person name="Barry K.W."/>
            <person name="Haridas S."/>
            <person name="Chen C."/>
            <person name="Bauer D."/>
            <person name="Andreopoulos W."/>
            <person name="Pangilinan J."/>
            <person name="LaButti K."/>
            <person name="Riley R."/>
            <person name="Lipzen A."/>
            <person name="Clum A."/>
            <person name="Drula E."/>
            <person name="Henrissat B."/>
            <person name="Kohler A."/>
            <person name="Grigoriev I.V."/>
            <person name="Martin F.M."/>
            <person name="Hacquard S."/>
        </authorList>
    </citation>
    <scope>NUCLEOTIDE SEQUENCE</scope>
    <source>
        <strain evidence="3">MPI-CAGE-CH-0243</strain>
    </source>
</reference>
<dbReference type="EMBL" id="JAGMWT010000014">
    <property type="protein sequence ID" value="KAH7116812.1"/>
    <property type="molecule type" value="Genomic_DNA"/>
</dbReference>
<feature type="non-terminal residue" evidence="3">
    <location>
        <position position="1"/>
    </location>
</feature>
<sequence>MNSTIPDSTPQMRYPHLPSTPFSIRLLQFSLLPTGNFRGHLTSFPLAHAPPFHTASYAWGPQTYSRTMVFENGDVLPILDNVSSMLEMVARDAKWNERDWWWIDSVCIDLGNWSERVLQVSIMELIYKRAGTECVVWLGEEEGECGRDGEREEGASCRGAVEFLHLLKDLRDSLAREEVLREKLRGDVFKARWQAVARFLQRSWWTRVWTLQEFLLSPTLTFHCGRSSISSPHLSIALYSIYLITNGHDNMLIPRSSFDAAWNRRRIQKLLAKREETKLVATLAYMGNHFSTDARDRIHSIRGIVGKRDEKVVEFVLDRRNYVDSRGDRVEEMYAQLVQAFWINHTSLDIICFTHLFNASNSSLSHNNFSTLPSWAPEWRAYLQVSPVPLMASQSASPRIGNFMPPGQAKRGDAGRGKQCEYNASAGSQLRKRIRVRFHENLKEMWVDGVVLGCIDGLAGLEGFETRCRSLDCGEGEFGHAVVYPTSGRGKGKERNMSISEYQSELLDAVVKSLVLDRKDKYLDSAAPGRFTREFLALCVSAERDGDAEVDKVFTAWWTSNAELTIDITNLTLRALVQFTLMKQPQIVFSEPLPPPPRTPVSASPKSAPPPDSHTFLSRFHDTVRKQSRRLMVTENGIVGMAPCRARQGDFVVILFGCKIPLVLRRVGTREAWKVLGEAYVHGFMNGEVGRSVEGGEREISRFRLV</sequence>